<proteinExistence type="predicted"/>
<dbReference type="EMBL" id="KY630469">
    <property type="protein sequence ID" value="AQT23742.1"/>
    <property type="molecule type" value="Genomic_DNA"/>
</dbReference>
<geneLocation type="plasmid" evidence="1">
    <name>pCB58</name>
</geneLocation>
<keyword evidence="1" id="KW-0614">Plasmid</keyword>
<dbReference type="AlphaFoldDB" id="A0A1S6KQV7"/>
<reference evidence="1" key="1">
    <citation type="submission" date="2017-02" db="EMBL/GenBank/DDBJ databases">
        <title>Two decades of relentless blaVIM-2-producing Pseudomonas aeruginosa dissemination in Portugal: the decisive role of genetic platforms and successful clones.</title>
        <authorList>
            <person name="Botelho J."/>
            <person name="Grosso F."/>
            <person name="Peixe L."/>
        </authorList>
    </citation>
    <scope>NUCLEOTIDE SEQUENCE</scope>
    <source>
        <plasmid evidence="1">pCB58</plasmid>
    </source>
</reference>
<protein>
    <submittedName>
        <fullName evidence="1">Uncharacterized protein</fullName>
    </submittedName>
</protein>
<sequence>MILLYFMSYTRQTRRPSVPTVSFRCTETQKIELEERSQGDISEYVRRQLFRQMEQEDTLEMILQRLDQRPGGDGQPGAGIDRQSMAILIELLLLLRTASKPDAKREAQAEVERLGFDVWDSSKRDS</sequence>
<accession>A0A1S6KQV7</accession>
<name>A0A1S6KQV7_PSEAI</name>
<evidence type="ECO:0000313" key="1">
    <source>
        <dbReference type="EMBL" id="AQT23742.1"/>
    </source>
</evidence>
<organism evidence="1">
    <name type="scientific">Pseudomonas aeruginosa</name>
    <dbReference type="NCBI Taxonomy" id="287"/>
    <lineage>
        <taxon>Bacteria</taxon>
        <taxon>Pseudomonadati</taxon>
        <taxon>Pseudomonadota</taxon>
        <taxon>Gammaproteobacteria</taxon>
        <taxon>Pseudomonadales</taxon>
        <taxon>Pseudomonadaceae</taxon>
        <taxon>Pseudomonas</taxon>
    </lineage>
</organism>